<dbReference type="InterPro" id="IPR050259">
    <property type="entry name" value="SDR"/>
</dbReference>
<feature type="domain" description="Ketoreductase" evidence="3">
    <location>
        <begin position="13"/>
        <end position="183"/>
    </location>
</feature>
<dbReference type="AlphaFoldDB" id="W0PHN6"/>
<comment type="similarity">
    <text evidence="1 2">Belongs to the short-chain dehydrogenases/reductases (SDR) family.</text>
</comment>
<keyword evidence="5" id="KW-1185">Reference proteome</keyword>
<dbReference type="SUPFAM" id="SSF51735">
    <property type="entry name" value="NAD(P)-binding Rossmann-fold domains"/>
    <property type="match status" value="1"/>
</dbReference>
<dbReference type="PRINTS" id="PR00081">
    <property type="entry name" value="GDHRDH"/>
</dbReference>
<dbReference type="GO" id="GO:0032787">
    <property type="term" value="P:monocarboxylic acid metabolic process"/>
    <property type="evidence" value="ECO:0007669"/>
    <property type="project" value="UniProtKB-ARBA"/>
</dbReference>
<dbReference type="SMART" id="SM00822">
    <property type="entry name" value="PKS_KR"/>
    <property type="match status" value="1"/>
</dbReference>
<dbReference type="STRING" id="1247726.MIM_c32180"/>
<evidence type="ECO:0000259" key="3">
    <source>
        <dbReference type="SMART" id="SM00822"/>
    </source>
</evidence>
<dbReference type="NCBIfam" id="NF009466">
    <property type="entry name" value="PRK12826.1-2"/>
    <property type="match status" value="1"/>
</dbReference>
<dbReference type="InterPro" id="IPR002347">
    <property type="entry name" value="SDR_fam"/>
</dbReference>
<organism evidence="4 5">
    <name type="scientific">Advenella mimigardefordensis (strain DSM 17166 / LMG 22922 / DPN7)</name>
    <dbReference type="NCBI Taxonomy" id="1247726"/>
    <lineage>
        <taxon>Bacteria</taxon>
        <taxon>Pseudomonadati</taxon>
        <taxon>Pseudomonadota</taxon>
        <taxon>Betaproteobacteria</taxon>
        <taxon>Burkholderiales</taxon>
        <taxon>Alcaligenaceae</taxon>
    </lineage>
</organism>
<dbReference type="EMBL" id="CP003915">
    <property type="protein sequence ID" value="AHG65282.1"/>
    <property type="molecule type" value="Genomic_DNA"/>
</dbReference>
<sequence>MTTQTATPSLDNRHVLITGASQGIGLEVARLALDADARVTLLARNGERLAAAVAGLATGSGQVHTVQADITDEKAIGSAFDAARAHFGPISILVNNAGQAQSERFDRMDTEFWNRMLQVNLTGTYQCIAAALPDMLAQGWGRIVNVASVAGLKGYGYVTAYCAAKHGVVGLTRALALELAGKNITVNAVCPGYTETPLLDGAVANMMAKTGMTADKARAALASNNPQGRLVQPEEVAHAVLWLCLPQSGSINGQAVPVDGGEKMAG</sequence>
<dbReference type="PROSITE" id="PS00061">
    <property type="entry name" value="ADH_SHORT"/>
    <property type="match status" value="1"/>
</dbReference>
<dbReference type="HOGENOM" id="CLU_010194_1_2_4"/>
<proteinExistence type="inferred from homology"/>
<gene>
    <name evidence="4" type="ORF">MIM_c32180</name>
</gene>
<evidence type="ECO:0000256" key="2">
    <source>
        <dbReference type="RuleBase" id="RU000363"/>
    </source>
</evidence>
<dbReference type="OrthoDB" id="9786435at2"/>
<dbReference type="InterPro" id="IPR020904">
    <property type="entry name" value="Sc_DH/Rdtase_CS"/>
</dbReference>
<dbReference type="PANTHER" id="PTHR42879:SF2">
    <property type="entry name" value="3-OXOACYL-[ACYL-CARRIER-PROTEIN] REDUCTASE FABG"/>
    <property type="match status" value="1"/>
</dbReference>
<dbReference type="CDD" id="cd05233">
    <property type="entry name" value="SDR_c"/>
    <property type="match status" value="1"/>
</dbReference>
<dbReference type="PRINTS" id="PR00080">
    <property type="entry name" value="SDRFAMILY"/>
</dbReference>
<name>W0PHN6_ADVMD</name>
<evidence type="ECO:0000256" key="1">
    <source>
        <dbReference type="ARBA" id="ARBA00006484"/>
    </source>
</evidence>
<dbReference type="PANTHER" id="PTHR42879">
    <property type="entry name" value="3-OXOACYL-(ACYL-CARRIER-PROTEIN) REDUCTASE"/>
    <property type="match status" value="1"/>
</dbReference>
<dbReference type="Pfam" id="PF00106">
    <property type="entry name" value="adh_short"/>
    <property type="match status" value="1"/>
</dbReference>
<dbReference type="Proteomes" id="UP000019095">
    <property type="component" value="Chromosome"/>
</dbReference>
<accession>W0PHN6</accession>
<dbReference type="PATRIC" id="fig|1247726.3.peg.3558"/>
<evidence type="ECO:0000313" key="4">
    <source>
        <dbReference type="EMBL" id="AHG65282.1"/>
    </source>
</evidence>
<dbReference type="KEGG" id="amim:MIM_c32180"/>
<dbReference type="FunFam" id="3.40.50.720:FF:000084">
    <property type="entry name" value="Short-chain dehydrogenase reductase"/>
    <property type="match status" value="1"/>
</dbReference>
<dbReference type="InterPro" id="IPR036291">
    <property type="entry name" value="NAD(P)-bd_dom_sf"/>
</dbReference>
<dbReference type="eggNOG" id="COG1028">
    <property type="taxonomic scope" value="Bacteria"/>
</dbReference>
<dbReference type="Gene3D" id="3.40.50.720">
    <property type="entry name" value="NAD(P)-binding Rossmann-like Domain"/>
    <property type="match status" value="1"/>
</dbReference>
<dbReference type="InterPro" id="IPR057326">
    <property type="entry name" value="KR_dom"/>
</dbReference>
<protein>
    <submittedName>
        <fullName evidence="4">Putative oxidoreductase, SDR family</fullName>
    </submittedName>
</protein>
<dbReference type="RefSeq" id="WP_025373952.1">
    <property type="nucleotide sequence ID" value="NZ_CP003915.1"/>
</dbReference>
<evidence type="ECO:0000313" key="5">
    <source>
        <dbReference type="Proteomes" id="UP000019095"/>
    </source>
</evidence>
<reference evidence="4 5" key="1">
    <citation type="journal article" date="2014" name="Microbiology">
        <title>Unravelling the complete genome sequence of Advenella mimigardefordensis strain DPN7T and novel insights in the catabolism of the xenobiotic polythioester precursor 3,3'-dithiodipropionate.</title>
        <authorList>
            <person name="Wubbeler J.H."/>
            <person name="Hiessl S."/>
            <person name="Schuldes J."/>
            <person name="Thurmer A."/>
            <person name="Daniel R."/>
            <person name="Steinbuchel A."/>
        </authorList>
    </citation>
    <scope>NUCLEOTIDE SEQUENCE [LARGE SCALE GENOMIC DNA]</scope>
    <source>
        <strain evidence="5">DSM 17166 / LMG 22922 / DPN7</strain>
    </source>
</reference>